<evidence type="ECO:0000256" key="1">
    <source>
        <dbReference type="ARBA" id="ARBA00008668"/>
    </source>
</evidence>
<dbReference type="InterPro" id="IPR037459">
    <property type="entry name" value="RhgT-like"/>
</dbReference>
<keyword evidence="5" id="KW-1185">Reference proteome</keyword>
<proteinExistence type="inferred from homology"/>
<evidence type="ECO:0000259" key="3">
    <source>
        <dbReference type="Pfam" id="PF13472"/>
    </source>
</evidence>
<dbReference type="SUPFAM" id="SSF49785">
    <property type="entry name" value="Galactose-binding domain-like"/>
    <property type="match status" value="1"/>
</dbReference>
<evidence type="ECO:0000313" key="5">
    <source>
        <dbReference type="Proteomes" id="UP001057134"/>
    </source>
</evidence>
<comment type="similarity">
    <text evidence="1">Belongs to the 'GDSL' lipolytic enzyme family.</text>
</comment>
<gene>
    <name evidence="4" type="primary">rhgT_2</name>
    <name evidence="4" type="ORF">SK3146_06275</name>
</gene>
<dbReference type="InterPro" id="IPR036514">
    <property type="entry name" value="SGNH_hydro_sf"/>
</dbReference>
<dbReference type="SUPFAM" id="SSF52266">
    <property type="entry name" value="SGNH hydrolase"/>
    <property type="match status" value="1"/>
</dbReference>
<dbReference type="Proteomes" id="UP001057134">
    <property type="component" value="Chromosome"/>
</dbReference>
<dbReference type="Gene3D" id="3.40.50.1110">
    <property type="entry name" value="SGNH hydrolase"/>
    <property type="match status" value="1"/>
</dbReference>
<name>A0ABY4RXF6_9BACL</name>
<dbReference type="GO" id="GO:0016787">
    <property type="term" value="F:hydrolase activity"/>
    <property type="evidence" value="ECO:0007669"/>
    <property type="project" value="UniProtKB-KW"/>
</dbReference>
<evidence type="ECO:0000313" key="4">
    <source>
        <dbReference type="EMBL" id="UQZ86982.1"/>
    </source>
</evidence>
<dbReference type="PANTHER" id="PTHR43695">
    <property type="entry name" value="PUTATIVE (AFU_ORTHOLOGUE AFUA_2G17250)-RELATED"/>
    <property type="match status" value="1"/>
</dbReference>
<dbReference type="Pfam" id="PF13472">
    <property type="entry name" value="Lipase_GDSL_2"/>
    <property type="match status" value="1"/>
</dbReference>
<sequence length="365" mass="40537">MNVHYRFSLDQEHATDDAIKLAPFTPYSPLTGYGFARSVQPSKNEDLRDSWPGDYFPEAVPTLLIDVPYGNYRVSVALGRAGGESVTTVKAGLGSLMLDRIRTGLGEFVTKSFAAHVADGQLKLAFSGEASGVRSVEVERVQLPTMYLAGDSTVTDQPSGQYPYAGWGQMITALLNGNIAVSNHARSGRSSKSFITENRLNNIWNKIVPGDYLFVQFAHNDEKDNEGGTKPESTYPRYLREYIDGARRRGAYPVLVAPMHRRFFDSRGRIENTHGEYIGAMRRLAEAEQVPFLDLAAHSQALFEQMGEEATKRIFMWAEPGQYPNLPEGAQDNTHFCEAGGVEIARLVVRCIREAGMEPLVSYLR</sequence>
<dbReference type="InterPro" id="IPR008979">
    <property type="entry name" value="Galactose-bd-like_sf"/>
</dbReference>
<dbReference type="EMBL" id="CP027059">
    <property type="protein sequence ID" value="UQZ86982.1"/>
    <property type="molecule type" value="Genomic_DNA"/>
</dbReference>
<feature type="domain" description="SGNH hydrolase-type esterase" evidence="3">
    <location>
        <begin position="150"/>
        <end position="303"/>
    </location>
</feature>
<dbReference type="CDD" id="cd01821">
    <property type="entry name" value="Rhamnogalacturan_acetylesterase_like"/>
    <property type="match status" value="1"/>
</dbReference>
<dbReference type="PANTHER" id="PTHR43695:SF1">
    <property type="entry name" value="RHAMNOGALACTURONAN ACETYLESTERASE"/>
    <property type="match status" value="1"/>
</dbReference>
<reference evidence="4" key="2">
    <citation type="journal article" date="2021" name="J Anim Sci Technol">
        <title>Complete genome sequence of Paenibacillus konkukensis sp. nov. SK3146 as a potential probiotic strain.</title>
        <authorList>
            <person name="Jung H.I."/>
            <person name="Park S."/>
            <person name="Niu K.M."/>
            <person name="Lee S.W."/>
            <person name="Kothari D."/>
            <person name="Yi K.J."/>
            <person name="Kim S.K."/>
        </authorList>
    </citation>
    <scope>NUCLEOTIDE SEQUENCE</scope>
    <source>
        <strain evidence="4">SK3146</strain>
    </source>
</reference>
<protein>
    <submittedName>
        <fullName evidence="4">Rhamnogalacturonan acetylesterase RhgT</fullName>
        <ecNumber evidence="4">3.1.1.-</ecNumber>
    </submittedName>
</protein>
<reference evidence="4" key="1">
    <citation type="submission" date="2018-02" db="EMBL/GenBank/DDBJ databases">
        <authorList>
            <person name="Kim S.-K."/>
            <person name="Jung H.-I."/>
            <person name="Lee S.-W."/>
        </authorList>
    </citation>
    <scope>NUCLEOTIDE SEQUENCE</scope>
    <source>
        <strain evidence="4">SK3146</strain>
    </source>
</reference>
<organism evidence="4 5">
    <name type="scientific">Paenibacillus konkukensis</name>
    <dbReference type="NCBI Taxonomy" id="2020716"/>
    <lineage>
        <taxon>Bacteria</taxon>
        <taxon>Bacillati</taxon>
        <taxon>Bacillota</taxon>
        <taxon>Bacilli</taxon>
        <taxon>Bacillales</taxon>
        <taxon>Paenibacillaceae</taxon>
        <taxon>Paenibacillus</taxon>
    </lineage>
</organism>
<dbReference type="InterPro" id="IPR013830">
    <property type="entry name" value="SGNH_hydro"/>
</dbReference>
<keyword evidence="2 4" id="KW-0378">Hydrolase</keyword>
<dbReference type="Gene3D" id="2.60.120.430">
    <property type="entry name" value="Galactose-binding lectin"/>
    <property type="match status" value="1"/>
</dbReference>
<accession>A0ABY4RXF6</accession>
<evidence type="ECO:0000256" key="2">
    <source>
        <dbReference type="ARBA" id="ARBA00022801"/>
    </source>
</evidence>
<dbReference type="RefSeq" id="WP_249862478.1">
    <property type="nucleotide sequence ID" value="NZ_CP027059.1"/>
</dbReference>
<dbReference type="EC" id="3.1.1.-" evidence="4"/>